<feature type="compositionally biased region" description="Low complexity" evidence="1">
    <location>
        <begin position="51"/>
        <end position="63"/>
    </location>
</feature>
<keyword evidence="3" id="KW-1185">Reference proteome</keyword>
<gene>
    <name evidence="2" type="ORF">FLONG3_9382</name>
</gene>
<evidence type="ECO:0000256" key="1">
    <source>
        <dbReference type="SAM" id="MobiDB-lite"/>
    </source>
</evidence>
<dbReference type="Proteomes" id="UP000266234">
    <property type="component" value="Unassembled WGS sequence"/>
</dbReference>
<feature type="region of interest" description="Disordered" evidence="1">
    <location>
        <begin position="30"/>
        <end position="63"/>
    </location>
</feature>
<dbReference type="AlphaFoldDB" id="A0A395RY89"/>
<name>A0A395RY89_9HYPO</name>
<accession>A0A395RY89</accession>
<reference evidence="2 3" key="1">
    <citation type="journal article" date="2018" name="PLoS Pathog.">
        <title>Evolution of structural diversity of trichothecenes, a family of toxins produced by plant pathogenic and entomopathogenic fungi.</title>
        <authorList>
            <person name="Proctor R.H."/>
            <person name="McCormick S.P."/>
            <person name="Kim H.S."/>
            <person name="Cardoza R.E."/>
            <person name="Stanley A.M."/>
            <person name="Lindo L."/>
            <person name="Kelly A."/>
            <person name="Brown D.W."/>
            <person name="Lee T."/>
            <person name="Vaughan M.M."/>
            <person name="Alexander N.J."/>
            <person name="Busman M."/>
            <person name="Gutierrez S."/>
        </authorList>
    </citation>
    <scope>NUCLEOTIDE SEQUENCE [LARGE SCALE GENOMIC DNA]</scope>
    <source>
        <strain evidence="2 3">NRRL 20695</strain>
    </source>
</reference>
<comment type="caution">
    <text evidence="2">The sequence shown here is derived from an EMBL/GenBank/DDBJ whole genome shotgun (WGS) entry which is preliminary data.</text>
</comment>
<evidence type="ECO:0000313" key="2">
    <source>
        <dbReference type="EMBL" id="RGP64994.1"/>
    </source>
</evidence>
<feature type="compositionally biased region" description="Basic and acidic residues" evidence="1">
    <location>
        <begin position="89"/>
        <end position="108"/>
    </location>
</feature>
<evidence type="ECO:0000313" key="3">
    <source>
        <dbReference type="Proteomes" id="UP000266234"/>
    </source>
</evidence>
<sequence length="108" mass="12219">MMKEKERMGGGVPYDQNFVLQDEVWFLPELADGSPKHKKEKKEEEKKKETAQSSSGVSAVAATQLPRTWEERVAAAIAACDKNLQAMDPETRRMILEKSSEHSRSLKK</sequence>
<dbReference type="EMBL" id="PXOG01000242">
    <property type="protein sequence ID" value="RGP64994.1"/>
    <property type="molecule type" value="Genomic_DNA"/>
</dbReference>
<protein>
    <submittedName>
        <fullName evidence="2">Uncharacterized protein</fullName>
    </submittedName>
</protein>
<feature type="compositionally biased region" description="Basic and acidic residues" evidence="1">
    <location>
        <begin position="41"/>
        <end position="50"/>
    </location>
</feature>
<feature type="region of interest" description="Disordered" evidence="1">
    <location>
        <begin position="88"/>
        <end position="108"/>
    </location>
</feature>
<organism evidence="2 3">
    <name type="scientific">Fusarium longipes</name>
    <dbReference type="NCBI Taxonomy" id="694270"/>
    <lineage>
        <taxon>Eukaryota</taxon>
        <taxon>Fungi</taxon>
        <taxon>Dikarya</taxon>
        <taxon>Ascomycota</taxon>
        <taxon>Pezizomycotina</taxon>
        <taxon>Sordariomycetes</taxon>
        <taxon>Hypocreomycetidae</taxon>
        <taxon>Hypocreales</taxon>
        <taxon>Nectriaceae</taxon>
        <taxon>Fusarium</taxon>
    </lineage>
</organism>
<proteinExistence type="predicted"/>